<dbReference type="InterPro" id="IPR026055">
    <property type="entry name" value="FAR"/>
</dbReference>
<evidence type="ECO:0000256" key="1">
    <source>
        <dbReference type="RuleBase" id="RU363097"/>
    </source>
</evidence>
<evidence type="ECO:0000259" key="2">
    <source>
        <dbReference type="Pfam" id="PF07993"/>
    </source>
</evidence>
<comment type="function">
    <text evidence="1">Catalyzes the reduction of fatty acyl-CoA to fatty alcohols.</text>
</comment>
<evidence type="ECO:0000313" key="4">
    <source>
        <dbReference type="Proteomes" id="UP000034291"/>
    </source>
</evidence>
<dbReference type="EMBL" id="JZBS01002083">
    <property type="protein sequence ID" value="KKK20193.1"/>
    <property type="molecule type" value="Genomic_DNA"/>
</dbReference>
<sequence>MATGPLMFSSHEDEVKRRGYAGAFQSHTVFLTGGTGSLGGCLLYKLALQLPTRKIFVLIRGSPEVAEKKWSKTMPKQTSTMLASNRIHFVVGDMTKPDFGIDAATLRQLSEEVTLVIHAGARIALDANIVEALENNCFPSLELARMASSFTKLKLFIQISTAYVNSFLPDGYVAERLYAVSDEDPEDEIAAIHLTGSSPHTKRFSSSYTQAKYLMERLMLKRYPVLPLLLVRPTIFGSALRYPYPLYGPDASTPMNKFASLLLSDRGGKQIWHAAQGYTSGANILDEIPVDFVANACLLHAAARTQGIVQIGSELYFPLTFDDFLNLAYSSAPEEYQQQLPAITFVQDKTIPQSFLAELVKVATRNWAFECGRSSWLRQMGGPLSFTACRHEVDKFNAARTEEIYKRTLEKMAKL</sequence>
<keyword evidence="1" id="KW-0521">NADP</keyword>
<dbReference type="GO" id="GO:0102965">
    <property type="term" value="F:alcohol-forming long-chain fatty acyl-CoA reductase activity"/>
    <property type="evidence" value="ECO:0007669"/>
    <property type="project" value="UniProtKB-EC"/>
</dbReference>
<dbReference type="Gene3D" id="3.40.50.720">
    <property type="entry name" value="NAD(P)-binding Rossmann-like Domain"/>
    <property type="match status" value="1"/>
</dbReference>
<keyword evidence="1" id="KW-0560">Oxidoreductase</keyword>
<evidence type="ECO:0000313" key="3">
    <source>
        <dbReference type="EMBL" id="KKK20193.1"/>
    </source>
</evidence>
<dbReference type="EC" id="1.2.1.84" evidence="1"/>
<dbReference type="InterPro" id="IPR013120">
    <property type="entry name" value="FAR_NAD-bd"/>
</dbReference>
<dbReference type="PANTHER" id="PTHR11011">
    <property type="entry name" value="MALE STERILITY PROTEIN 2-RELATED"/>
    <property type="match status" value="1"/>
</dbReference>
<comment type="catalytic activity">
    <reaction evidence="1">
        <text>a long-chain fatty acyl-CoA + 2 NADPH + 2 H(+) = a long-chain primary fatty alcohol + 2 NADP(+) + CoA</text>
        <dbReference type="Rhea" id="RHEA:52716"/>
        <dbReference type="ChEBI" id="CHEBI:15378"/>
        <dbReference type="ChEBI" id="CHEBI:57287"/>
        <dbReference type="ChEBI" id="CHEBI:57783"/>
        <dbReference type="ChEBI" id="CHEBI:58349"/>
        <dbReference type="ChEBI" id="CHEBI:77396"/>
        <dbReference type="ChEBI" id="CHEBI:83139"/>
        <dbReference type="EC" id="1.2.1.84"/>
    </reaction>
</comment>
<reference evidence="3 4" key="1">
    <citation type="submission" date="2015-02" db="EMBL/GenBank/DDBJ databases">
        <title>Draft Genome Sequences of Two Closely-Related Aflatoxigenic Aspergillus Species Obtained from the Cote d'Ivoire.</title>
        <authorList>
            <person name="Moore G.G."/>
            <person name="Beltz S.B."/>
            <person name="Mack B.M."/>
        </authorList>
    </citation>
    <scope>NUCLEOTIDE SEQUENCE [LARGE SCALE GENOMIC DNA]</scope>
    <source>
        <strain evidence="3 4">SRRC1468</strain>
    </source>
</reference>
<dbReference type="STRING" id="308745.A0A0F8UL02"/>
<protein>
    <recommendedName>
        <fullName evidence="1">Fatty acyl-CoA reductase</fullName>
        <ecNumber evidence="1">1.2.1.84</ecNumber>
    </recommendedName>
</protein>
<dbReference type="SUPFAM" id="SSF51735">
    <property type="entry name" value="NAD(P)-binding Rossmann-fold domains"/>
    <property type="match status" value="1"/>
</dbReference>
<dbReference type="GO" id="GO:0080019">
    <property type="term" value="F:alcohol-forming very long-chain fatty acyl-CoA reductase activity"/>
    <property type="evidence" value="ECO:0007669"/>
    <property type="project" value="InterPro"/>
</dbReference>
<name>A0A0F8UL02_9EURO</name>
<dbReference type="PANTHER" id="PTHR11011:SF45">
    <property type="entry name" value="FATTY ACYL-COA REDUCTASE CG8306-RELATED"/>
    <property type="match status" value="1"/>
</dbReference>
<comment type="similarity">
    <text evidence="1">Belongs to the fatty acyl-CoA reductase family.</text>
</comment>
<proteinExistence type="inferred from homology"/>
<dbReference type="GO" id="GO:0005777">
    <property type="term" value="C:peroxisome"/>
    <property type="evidence" value="ECO:0007669"/>
    <property type="project" value="TreeGrafter"/>
</dbReference>
<dbReference type="AlphaFoldDB" id="A0A0F8UL02"/>
<accession>A0A0F8UL02</accession>
<organism evidence="3 4">
    <name type="scientific">Aspergillus rambellii</name>
    <dbReference type="NCBI Taxonomy" id="308745"/>
    <lineage>
        <taxon>Eukaryota</taxon>
        <taxon>Fungi</taxon>
        <taxon>Dikarya</taxon>
        <taxon>Ascomycota</taxon>
        <taxon>Pezizomycotina</taxon>
        <taxon>Eurotiomycetes</taxon>
        <taxon>Eurotiomycetidae</taxon>
        <taxon>Eurotiales</taxon>
        <taxon>Aspergillaceae</taxon>
        <taxon>Aspergillus</taxon>
        <taxon>Aspergillus subgen. Nidulantes</taxon>
    </lineage>
</organism>
<feature type="domain" description="Thioester reductase (TE)" evidence="2">
    <location>
        <begin position="31"/>
        <end position="296"/>
    </location>
</feature>
<dbReference type="OrthoDB" id="429813at2759"/>
<keyword evidence="1" id="KW-0444">Lipid biosynthesis</keyword>
<comment type="caution">
    <text evidence="3">The sequence shown here is derived from an EMBL/GenBank/DDBJ whole genome shotgun (WGS) entry which is preliminary data.</text>
</comment>
<gene>
    <name evidence="3" type="ORF">ARAM_001752</name>
</gene>
<dbReference type="Pfam" id="PF07993">
    <property type="entry name" value="NAD_binding_4"/>
    <property type="match status" value="1"/>
</dbReference>
<dbReference type="InterPro" id="IPR036291">
    <property type="entry name" value="NAD(P)-bd_dom_sf"/>
</dbReference>
<dbReference type="GO" id="GO:0035336">
    <property type="term" value="P:long-chain fatty-acyl-CoA metabolic process"/>
    <property type="evidence" value="ECO:0007669"/>
    <property type="project" value="TreeGrafter"/>
</dbReference>
<keyword evidence="1" id="KW-0443">Lipid metabolism</keyword>
<keyword evidence="4" id="KW-1185">Reference proteome</keyword>
<dbReference type="Proteomes" id="UP000034291">
    <property type="component" value="Unassembled WGS sequence"/>
</dbReference>